<keyword evidence="4" id="KW-0067">ATP-binding</keyword>
<dbReference type="InterPro" id="IPR003439">
    <property type="entry name" value="ABC_transporter-like_ATP-bd"/>
</dbReference>
<evidence type="ECO:0000256" key="1">
    <source>
        <dbReference type="ARBA" id="ARBA00022448"/>
    </source>
</evidence>
<evidence type="ECO:0000256" key="4">
    <source>
        <dbReference type="ARBA" id="ARBA00022840"/>
    </source>
</evidence>
<dbReference type="InterPro" id="IPR050093">
    <property type="entry name" value="ABC_SmlMolc_Importer"/>
</dbReference>
<dbReference type="GO" id="GO:0022857">
    <property type="term" value="F:transmembrane transporter activity"/>
    <property type="evidence" value="ECO:0007669"/>
    <property type="project" value="InterPro"/>
</dbReference>
<dbReference type="EMBL" id="CP022423">
    <property type="protein sequence ID" value="ASM76321.1"/>
    <property type="molecule type" value="Genomic_DNA"/>
</dbReference>
<keyword evidence="2" id="KW-1003">Cell membrane</keyword>
<protein>
    <submittedName>
        <fullName evidence="6">Spermidine/putrescine ABC transporter ATPase</fullName>
    </submittedName>
</protein>
<dbReference type="Proteomes" id="UP000199729">
    <property type="component" value="Chromosome"/>
</dbReference>
<dbReference type="PANTHER" id="PTHR42781">
    <property type="entry name" value="SPERMIDINE/PUTRESCINE IMPORT ATP-BINDING PROTEIN POTA"/>
    <property type="match status" value="1"/>
</dbReference>
<reference evidence="6 7" key="1">
    <citation type="submission" date="2017-07" db="EMBL/GenBank/DDBJ databases">
        <title>Complete Genome Sequence of the cosmetic ferment Vitreoscilla filiformis (ATCC15551).</title>
        <authorList>
            <person name="Contreras S."/>
            <person name="Sagory-Zalkind P."/>
            <person name="Blanquart H."/>
            <person name="Iltis A."/>
            <person name="Morand S.C."/>
        </authorList>
    </citation>
    <scope>NUCLEOTIDE SEQUENCE [LARGE SCALE GENOMIC DNA]</scope>
    <source>
        <strain evidence="6 7">ATCC 15551</strain>
    </source>
</reference>
<dbReference type="Gene3D" id="3.40.50.300">
    <property type="entry name" value="P-loop containing nucleotide triphosphate hydrolases"/>
    <property type="match status" value="1"/>
</dbReference>
<keyword evidence="7" id="KW-1185">Reference proteome</keyword>
<dbReference type="GO" id="GO:0016887">
    <property type="term" value="F:ATP hydrolysis activity"/>
    <property type="evidence" value="ECO:0007669"/>
    <property type="project" value="InterPro"/>
</dbReference>
<accession>A0A221KBB4</accession>
<keyword evidence="2" id="KW-0472">Membrane</keyword>
<evidence type="ECO:0000313" key="6">
    <source>
        <dbReference type="EMBL" id="ASM76321.1"/>
    </source>
</evidence>
<gene>
    <name evidence="6" type="ORF">VITFI_CDS0542</name>
</gene>
<keyword evidence="1" id="KW-0813">Transport</keyword>
<dbReference type="AlphaFoldDB" id="A0A221KBB4"/>
<dbReference type="GO" id="GO:0005524">
    <property type="term" value="F:ATP binding"/>
    <property type="evidence" value="ECO:0007669"/>
    <property type="project" value="UniProtKB-KW"/>
</dbReference>
<dbReference type="Pfam" id="PF08402">
    <property type="entry name" value="TOBE_2"/>
    <property type="match status" value="1"/>
</dbReference>
<dbReference type="InterPro" id="IPR017871">
    <property type="entry name" value="ABC_transporter-like_CS"/>
</dbReference>
<sequence length="370" mass="40517">MNRVTWGESRGFWCKSWAVDVAQRLHTKIRMSTRTDLALNQLSKFYGDTLAVNRIDLTVAAGSYCCLLGPSGCGKTSTLRMIAGHELPSSGHIVLGGRDITELTPAERGTAMMFQSYALFPHLTVLQNVAFSAQMKGVSKIEREKRAMELLALVAMQPLAQRLPAALSGGQQQRVALARALMMQPQVLLLDEPLSALDPFLRIKMRAELQRWHRELGMTFVHVTHSQEEAMALADLVVVMNHGHIEQAGPAREVFERPRTEFVARFIGSHNVFDTPSGKVAVRSDKLQLATPSASGLPALVRAVEYQGQQVQIHLIPPSAASAGDDADDEAPLAAWIAAVPDHQFDRQPLTPGQALSLQWAEADAHRLAA</sequence>
<evidence type="ECO:0000256" key="3">
    <source>
        <dbReference type="ARBA" id="ARBA00022741"/>
    </source>
</evidence>
<evidence type="ECO:0000256" key="2">
    <source>
        <dbReference type="ARBA" id="ARBA00022475"/>
    </source>
</evidence>
<proteinExistence type="predicted"/>
<organism evidence="6 7">
    <name type="scientific">Vitreoscilla filiformis</name>
    <dbReference type="NCBI Taxonomy" id="63"/>
    <lineage>
        <taxon>Bacteria</taxon>
        <taxon>Pseudomonadati</taxon>
        <taxon>Pseudomonadota</taxon>
        <taxon>Betaproteobacteria</taxon>
        <taxon>Neisseriales</taxon>
        <taxon>Neisseriaceae</taxon>
        <taxon>Vitreoscilla</taxon>
    </lineage>
</organism>
<evidence type="ECO:0000259" key="5">
    <source>
        <dbReference type="PROSITE" id="PS50893"/>
    </source>
</evidence>
<feature type="domain" description="ABC transporter" evidence="5">
    <location>
        <begin position="37"/>
        <end position="267"/>
    </location>
</feature>
<dbReference type="InterPro" id="IPR013611">
    <property type="entry name" value="Transp-assoc_OB_typ2"/>
</dbReference>
<dbReference type="GO" id="GO:0043190">
    <property type="term" value="C:ATP-binding cassette (ABC) transporter complex"/>
    <property type="evidence" value="ECO:0007669"/>
    <property type="project" value="InterPro"/>
</dbReference>
<dbReference type="GO" id="GO:0015697">
    <property type="term" value="P:quaternary ammonium group transport"/>
    <property type="evidence" value="ECO:0007669"/>
    <property type="project" value="UniProtKB-ARBA"/>
</dbReference>
<dbReference type="PROSITE" id="PS50893">
    <property type="entry name" value="ABC_TRANSPORTER_2"/>
    <property type="match status" value="1"/>
</dbReference>
<dbReference type="PANTHER" id="PTHR42781:SF4">
    <property type="entry name" value="SPERMIDINE_PUTRESCINE IMPORT ATP-BINDING PROTEIN POTA"/>
    <property type="match status" value="1"/>
</dbReference>
<dbReference type="InterPro" id="IPR003593">
    <property type="entry name" value="AAA+_ATPase"/>
</dbReference>
<dbReference type="PROSITE" id="PS00211">
    <property type="entry name" value="ABC_TRANSPORTER_1"/>
    <property type="match status" value="1"/>
</dbReference>
<keyword evidence="3" id="KW-0547">Nucleotide-binding</keyword>
<dbReference type="FunFam" id="3.40.50.300:FF:000425">
    <property type="entry name" value="Probable ABC transporter, ATP-binding subunit"/>
    <property type="match status" value="1"/>
</dbReference>
<dbReference type="SUPFAM" id="SSF52540">
    <property type="entry name" value="P-loop containing nucleoside triphosphate hydrolases"/>
    <property type="match status" value="1"/>
</dbReference>
<dbReference type="KEGG" id="vff:VITFI_CDS0542"/>
<dbReference type="Pfam" id="PF00005">
    <property type="entry name" value="ABC_tran"/>
    <property type="match status" value="1"/>
</dbReference>
<dbReference type="SMART" id="SM00382">
    <property type="entry name" value="AAA"/>
    <property type="match status" value="1"/>
</dbReference>
<evidence type="ECO:0000313" key="7">
    <source>
        <dbReference type="Proteomes" id="UP000199729"/>
    </source>
</evidence>
<dbReference type="InterPro" id="IPR027417">
    <property type="entry name" value="P-loop_NTPase"/>
</dbReference>
<name>A0A221KBB4_VITFI</name>